<keyword evidence="11" id="KW-0732">Signal</keyword>
<organism evidence="13 14">
    <name type="scientific">Bacillus spongiae</name>
    <dbReference type="NCBI Taxonomy" id="2683610"/>
    <lineage>
        <taxon>Bacteria</taxon>
        <taxon>Bacillati</taxon>
        <taxon>Bacillota</taxon>
        <taxon>Bacilli</taxon>
        <taxon>Bacillales</taxon>
        <taxon>Bacillaceae</taxon>
        <taxon>Bacillus</taxon>
    </lineage>
</organism>
<feature type="active site" description="Charge relay system" evidence="9">
    <location>
        <position position="209"/>
    </location>
</feature>
<evidence type="ECO:0000256" key="5">
    <source>
        <dbReference type="ARBA" id="ARBA00022670"/>
    </source>
</evidence>
<evidence type="ECO:0000313" key="13">
    <source>
        <dbReference type="EMBL" id="MEI5908716.1"/>
    </source>
</evidence>
<evidence type="ECO:0000256" key="2">
    <source>
        <dbReference type="ARBA" id="ARBA00004613"/>
    </source>
</evidence>
<name>A0ABU8HHN8_9BACI</name>
<sequence length="489" mass="52523">MNKVFVKTLISVTLATGFVTGGAIFSLAAEKQVTEKQGKNLYVIAFESELPKEYEEIIEKAGGQVVKVLPEVGGIQAQSDEPAFLSNLKKVQSIEVANEEVPLALNQPATIPNLSQKAFINEQGNLWDLQWDIQRVTNNEKSYEIETGGYENDKGEIVHKAVVGVIDTGIDPSHPDLQKNLLGGQNLVPPGMDATETGDPNDIVDRNGHGTHVSGIIAANGNVKGVGPDLGIRTYRVFYSELPQTLPSFIIDGIISATNDNVDVINMSLRLYNSSKTIIQGETYKTTADTLLWKRAIQYALKNDVIVVAASGNESLNLDDKKQVSDFLNVTYEPFGISFKGPTTVVPAQMPGVINVSASNKWSKQELAFFSNYGHSAIDVAAPGGDLGAKYAETFDPATADITNLILSTWPTYLSMPAMPYAYEAGTSMAAPQVAGIAGVIKAANPDFTPSQVSAIIKQTAIDYGKPGQDALYGSGEANAYRALMDVKK</sequence>
<evidence type="ECO:0000256" key="6">
    <source>
        <dbReference type="ARBA" id="ARBA00022801"/>
    </source>
</evidence>
<feature type="active site" description="Charge relay system" evidence="9">
    <location>
        <position position="428"/>
    </location>
</feature>
<dbReference type="InterPro" id="IPR023827">
    <property type="entry name" value="Peptidase_S8_Asp-AS"/>
</dbReference>
<feature type="chain" id="PRO_5046080950" evidence="11">
    <location>
        <begin position="29"/>
        <end position="489"/>
    </location>
</feature>
<dbReference type="SUPFAM" id="SSF52743">
    <property type="entry name" value="Subtilisin-like"/>
    <property type="match status" value="1"/>
</dbReference>
<gene>
    <name evidence="13" type="ORF">WAK64_16835</name>
</gene>
<dbReference type="InterPro" id="IPR036852">
    <property type="entry name" value="Peptidase_S8/S53_dom_sf"/>
</dbReference>
<dbReference type="PANTHER" id="PTHR43806:SF11">
    <property type="entry name" value="CEREVISIN-RELATED"/>
    <property type="match status" value="1"/>
</dbReference>
<dbReference type="EMBL" id="JBBAXC010000015">
    <property type="protein sequence ID" value="MEI5908716.1"/>
    <property type="molecule type" value="Genomic_DNA"/>
</dbReference>
<keyword evidence="4" id="KW-0964">Secreted</keyword>
<evidence type="ECO:0000256" key="1">
    <source>
        <dbReference type="ARBA" id="ARBA00001913"/>
    </source>
</evidence>
<dbReference type="RefSeq" id="WP_336588164.1">
    <property type="nucleotide sequence ID" value="NZ_JBBAXC010000015.1"/>
</dbReference>
<dbReference type="InterPro" id="IPR000209">
    <property type="entry name" value="Peptidase_S8/S53_dom"/>
</dbReference>
<evidence type="ECO:0000256" key="7">
    <source>
        <dbReference type="ARBA" id="ARBA00022825"/>
    </source>
</evidence>
<feature type="signal peptide" evidence="11">
    <location>
        <begin position="1"/>
        <end position="28"/>
    </location>
</feature>
<feature type="domain" description="Peptidase S8/S53" evidence="12">
    <location>
        <begin position="160"/>
        <end position="476"/>
    </location>
</feature>
<accession>A0ABU8HHN8</accession>
<comment type="cofactor">
    <cofactor evidence="1">
        <name>Ca(2+)</name>
        <dbReference type="ChEBI" id="CHEBI:29108"/>
    </cofactor>
</comment>
<keyword evidence="5 9" id="KW-0645">Protease</keyword>
<feature type="active site" description="Charge relay system" evidence="9">
    <location>
        <position position="167"/>
    </location>
</feature>
<reference evidence="13 14" key="1">
    <citation type="journal article" date="2018" name="J. Microbiol.">
        <title>Bacillus spongiae sp. nov., isolated from sponge of Jeju Island.</title>
        <authorList>
            <person name="Lee G.E."/>
            <person name="Im W.T."/>
            <person name="Park J.S."/>
        </authorList>
    </citation>
    <scope>NUCLEOTIDE SEQUENCE [LARGE SCALE GENOMIC DNA]</scope>
    <source>
        <strain evidence="13 14">135PIL107-10</strain>
    </source>
</reference>
<evidence type="ECO:0000256" key="10">
    <source>
        <dbReference type="RuleBase" id="RU003355"/>
    </source>
</evidence>
<dbReference type="PRINTS" id="PR00723">
    <property type="entry name" value="SUBTILISIN"/>
</dbReference>
<evidence type="ECO:0000256" key="3">
    <source>
        <dbReference type="ARBA" id="ARBA00011073"/>
    </source>
</evidence>
<comment type="subcellular location">
    <subcellularLocation>
        <location evidence="2">Secreted</location>
    </subcellularLocation>
</comment>
<evidence type="ECO:0000256" key="4">
    <source>
        <dbReference type="ARBA" id="ARBA00022525"/>
    </source>
</evidence>
<proteinExistence type="inferred from homology"/>
<dbReference type="PROSITE" id="PS00136">
    <property type="entry name" value="SUBTILASE_ASP"/>
    <property type="match status" value="1"/>
</dbReference>
<evidence type="ECO:0000256" key="11">
    <source>
        <dbReference type="SAM" id="SignalP"/>
    </source>
</evidence>
<dbReference type="PROSITE" id="PS00138">
    <property type="entry name" value="SUBTILASE_SER"/>
    <property type="match status" value="1"/>
</dbReference>
<dbReference type="PROSITE" id="PS00137">
    <property type="entry name" value="SUBTILASE_HIS"/>
    <property type="match status" value="1"/>
</dbReference>
<evidence type="ECO:0000259" key="12">
    <source>
        <dbReference type="Pfam" id="PF00082"/>
    </source>
</evidence>
<dbReference type="PROSITE" id="PS51892">
    <property type="entry name" value="SUBTILASE"/>
    <property type="match status" value="1"/>
</dbReference>
<keyword evidence="8" id="KW-0106">Calcium</keyword>
<comment type="caution">
    <text evidence="13">The sequence shown here is derived from an EMBL/GenBank/DDBJ whole genome shotgun (WGS) entry which is preliminary data.</text>
</comment>
<dbReference type="InterPro" id="IPR015500">
    <property type="entry name" value="Peptidase_S8_subtilisin-rel"/>
</dbReference>
<dbReference type="InterPro" id="IPR050131">
    <property type="entry name" value="Peptidase_S8_subtilisin-like"/>
</dbReference>
<dbReference type="InterPro" id="IPR023828">
    <property type="entry name" value="Peptidase_S8_Ser-AS"/>
</dbReference>
<dbReference type="Pfam" id="PF00082">
    <property type="entry name" value="Peptidase_S8"/>
    <property type="match status" value="1"/>
</dbReference>
<keyword evidence="14" id="KW-1185">Reference proteome</keyword>
<evidence type="ECO:0000256" key="8">
    <source>
        <dbReference type="ARBA" id="ARBA00022837"/>
    </source>
</evidence>
<comment type="similarity">
    <text evidence="3 9 10">Belongs to the peptidase S8 family.</text>
</comment>
<protein>
    <submittedName>
        <fullName evidence="13">S8 family serine peptidase</fullName>
    </submittedName>
</protein>
<dbReference type="InterPro" id="IPR022398">
    <property type="entry name" value="Peptidase_S8_His-AS"/>
</dbReference>
<dbReference type="Proteomes" id="UP001312865">
    <property type="component" value="Unassembled WGS sequence"/>
</dbReference>
<evidence type="ECO:0000313" key="14">
    <source>
        <dbReference type="Proteomes" id="UP001312865"/>
    </source>
</evidence>
<keyword evidence="6 9" id="KW-0378">Hydrolase</keyword>
<dbReference type="Gene3D" id="3.40.50.200">
    <property type="entry name" value="Peptidase S8/S53 domain"/>
    <property type="match status" value="1"/>
</dbReference>
<evidence type="ECO:0000256" key="9">
    <source>
        <dbReference type="PROSITE-ProRule" id="PRU01240"/>
    </source>
</evidence>
<keyword evidence="7 9" id="KW-0720">Serine protease</keyword>
<dbReference type="PANTHER" id="PTHR43806">
    <property type="entry name" value="PEPTIDASE S8"/>
    <property type="match status" value="1"/>
</dbReference>